<keyword evidence="1" id="KW-0472">Membrane</keyword>
<keyword evidence="3" id="KW-1185">Reference proteome</keyword>
<keyword evidence="1" id="KW-0812">Transmembrane</keyword>
<feature type="transmembrane region" description="Helical" evidence="1">
    <location>
        <begin position="12"/>
        <end position="31"/>
    </location>
</feature>
<dbReference type="KEGG" id="awe:JG540_06220"/>
<evidence type="ECO:0000313" key="2">
    <source>
        <dbReference type="EMBL" id="QQM66691.1"/>
    </source>
</evidence>
<dbReference type="EMBL" id="CP066802">
    <property type="protein sequence ID" value="QQM66691.1"/>
    <property type="molecule type" value="Genomic_DNA"/>
</dbReference>
<proteinExistence type="predicted"/>
<organism evidence="2 3">
    <name type="scientific">Actinomyces weissii</name>
    <dbReference type="NCBI Taxonomy" id="675090"/>
    <lineage>
        <taxon>Bacteria</taxon>
        <taxon>Bacillati</taxon>
        <taxon>Actinomycetota</taxon>
        <taxon>Actinomycetes</taxon>
        <taxon>Actinomycetales</taxon>
        <taxon>Actinomycetaceae</taxon>
        <taxon>Actinomyces</taxon>
    </lineage>
</organism>
<protein>
    <submittedName>
        <fullName evidence="2">VTT domain-containing protein</fullName>
    </submittedName>
</protein>
<gene>
    <name evidence="2" type="ORF">JG540_06220</name>
</gene>
<name>A0A7T7S1A3_9ACTO</name>
<evidence type="ECO:0000313" key="3">
    <source>
        <dbReference type="Proteomes" id="UP000595895"/>
    </source>
</evidence>
<feature type="transmembrane region" description="Helical" evidence="1">
    <location>
        <begin position="127"/>
        <end position="144"/>
    </location>
</feature>
<feature type="transmembrane region" description="Helical" evidence="1">
    <location>
        <begin position="94"/>
        <end position="121"/>
    </location>
</feature>
<reference evidence="2 3" key="1">
    <citation type="submission" date="2020-12" db="EMBL/GenBank/DDBJ databases">
        <authorList>
            <person name="Zhou J."/>
        </authorList>
    </citation>
    <scope>NUCLEOTIDE SEQUENCE [LARGE SCALE GENOMIC DNA]</scope>
    <source>
        <strain evidence="2 3">CCUG 61299</strain>
    </source>
</reference>
<dbReference type="Proteomes" id="UP000595895">
    <property type="component" value="Chromosome"/>
</dbReference>
<keyword evidence="1" id="KW-1133">Transmembrane helix</keyword>
<dbReference type="RefSeq" id="WP_200274781.1">
    <property type="nucleotide sequence ID" value="NZ_CP066802.1"/>
</dbReference>
<dbReference type="AlphaFoldDB" id="A0A7T7S1A3"/>
<sequence length="161" mass="17744">MIDRILELPWGWAVAALWVIVMGRANGSYWVGRGITAGTSRTRWARLLESRTYISSAAIAERWGPVAVTLSFLTVGAQTCVQVWAGVTRMPLRLYLPAVALGSVIWAVLYATVGLAVFRVWAERGGLWALGLLALIGLIVWAFRRFQARRVTTMQVPDSVA</sequence>
<accession>A0A7T7S1A3</accession>
<evidence type="ECO:0000256" key="1">
    <source>
        <dbReference type="SAM" id="Phobius"/>
    </source>
</evidence>